<dbReference type="RefSeq" id="WP_092207735.1">
    <property type="nucleotide sequence ID" value="NZ_FMUX01000001.1"/>
</dbReference>
<dbReference type="GO" id="GO:0015888">
    <property type="term" value="P:thiamine transport"/>
    <property type="evidence" value="ECO:0007669"/>
    <property type="project" value="InterPro"/>
</dbReference>
<evidence type="ECO:0000256" key="1">
    <source>
        <dbReference type="ARBA" id="ARBA00004418"/>
    </source>
</evidence>
<accession>A0A1G5ATH9</accession>
<dbReference type="SUPFAM" id="SSF53850">
    <property type="entry name" value="Periplasmic binding protein-like II"/>
    <property type="match status" value="1"/>
</dbReference>
<dbReference type="GO" id="GO:0030975">
    <property type="term" value="F:thiamine binding"/>
    <property type="evidence" value="ECO:0007669"/>
    <property type="project" value="InterPro"/>
</dbReference>
<evidence type="ECO:0000256" key="2">
    <source>
        <dbReference type="ARBA" id="ARBA00022448"/>
    </source>
</evidence>
<evidence type="ECO:0000256" key="4">
    <source>
        <dbReference type="ARBA" id="ARBA00022764"/>
    </source>
</evidence>
<dbReference type="GO" id="GO:0030288">
    <property type="term" value="C:outer membrane-bounded periplasmic space"/>
    <property type="evidence" value="ECO:0007669"/>
    <property type="project" value="TreeGrafter"/>
</dbReference>
<dbReference type="NCBIfam" id="TIGR01254">
    <property type="entry name" value="sfuA"/>
    <property type="match status" value="1"/>
</dbReference>
<comment type="subcellular location">
    <subcellularLocation>
        <location evidence="1">Periplasm</location>
    </subcellularLocation>
</comment>
<dbReference type="Proteomes" id="UP000198870">
    <property type="component" value="Unassembled WGS sequence"/>
</dbReference>
<feature type="chain" id="PRO_5011700560" evidence="5">
    <location>
        <begin position="22"/>
        <end position="338"/>
    </location>
</feature>
<dbReference type="STRING" id="419481.SAMN05216233_101444"/>
<reference evidence="6 7" key="1">
    <citation type="submission" date="2016-10" db="EMBL/GenBank/DDBJ databases">
        <authorList>
            <person name="de Groot N.N."/>
        </authorList>
    </citation>
    <scope>NUCLEOTIDE SEQUENCE [LARGE SCALE GENOMIC DNA]</scope>
    <source>
        <strain evidence="6 7">AA1</strain>
    </source>
</reference>
<dbReference type="PANTHER" id="PTHR30006">
    <property type="entry name" value="THIAMINE-BINDING PERIPLASMIC PROTEIN-RELATED"/>
    <property type="match status" value="1"/>
</dbReference>
<dbReference type="GO" id="GO:0030976">
    <property type="term" value="F:thiamine pyrophosphate binding"/>
    <property type="evidence" value="ECO:0007669"/>
    <property type="project" value="TreeGrafter"/>
</dbReference>
<dbReference type="OrthoDB" id="5412681at2"/>
<organism evidence="6 7">
    <name type="scientific">Desulfoluna spongiiphila</name>
    <dbReference type="NCBI Taxonomy" id="419481"/>
    <lineage>
        <taxon>Bacteria</taxon>
        <taxon>Pseudomonadati</taxon>
        <taxon>Thermodesulfobacteriota</taxon>
        <taxon>Desulfobacteria</taxon>
        <taxon>Desulfobacterales</taxon>
        <taxon>Desulfolunaceae</taxon>
        <taxon>Desulfoluna</taxon>
    </lineage>
</organism>
<dbReference type="InterPro" id="IPR005948">
    <property type="entry name" value="ThiB-like"/>
</dbReference>
<dbReference type="CDD" id="cd13545">
    <property type="entry name" value="PBP2_TbpA"/>
    <property type="match status" value="1"/>
</dbReference>
<name>A0A1G5ATH9_9BACT</name>
<keyword evidence="3 5" id="KW-0732">Signal</keyword>
<protein>
    <submittedName>
        <fullName evidence="6">Thiamine transport system substrate-binding protein</fullName>
    </submittedName>
</protein>
<evidence type="ECO:0000256" key="5">
    <source>
        <dbReference type="SAM" id="SignalP"/>
    </source>
</evidence>
<dbReference type="PANTHER" id="PTHR30006:SF3">
    <property type="entry name" value="THIAMINE-BINDING PERIPLASMIC PROTEIN"/>
    <property type="match status" value="1"/>
</dbReference>
<gene>
    <name evidence="6" type="ORF">SAMN05216233_101444</name>
</gene>
<dbReference type="Pfam" id="PF13343">
    <property type="entry name" value="SBP_bac_6"/>
    <property type="match status" value="1"/>
</dbReference>
<dbReference type="Gene3D" id="3.40.190.10">
    <property type="entry name" value="Periplasmic binding protein-like II"/>
    <property type="match status" value="2"/>
</dbReference>
<keyword evidence="2" id="KW-0813">Transport</keyword>
<sequence length="338" mass="37477">MMKRVMLAVLCLCLVTLPAYAASEKNNEKLVIYTYDSFASEWGLAPKVIPSFEKMTGIKVELVSVGSSGQVLQRAMLEKDHPKADVVIGIDNNLLAKAKKAGVLSAYRSKGINRVPESLRFDPEFQVTPYDYGYFAMIYDSEVVKTPPKSLEDLTSERFKKSVILMDPRTSGPGLGFLLWTVSAYGDDFATYWKRLTPSILTITDSWSSGYGLFTNGEAPVVLSYSSSPVYHVAFEKTDRYKAAAFKEGHYMQIEGAGILKGAPHRKAAEAFIDFMLSETFQKEIALTNIMFPANSATVLPESFSHAVKPEKNLQLSPVEIMNEGEGWIATWVDTVSK</sequence>
<keyword evidence="7" id="KW-1185">Reference proteome</keyword>
<evidence type="ECO:0000313" key="6">
    <source>
        <dbReference type="EMBL" id="SCX81227.1"/>
    </source>
</evidence>
<proteinExistence type="predicted"/>
<evidence type="ECO:0000313" key="7">
    <source>
        <dbReference type="Proteomes" id="UP000198870"/>
    </source>
</evidence>
<feature type="signal peptide" evidence="5">
    <location>
        <begin position="1"/>
        <end position="21"/>
    </location>
</feature>
<keyword evidence="4" id="KW-0574">Periplasm</keyword>
<evidence type="ECO:0000256" key="3">
    <source>
        <dbReference type="ARBA" id="ARBA00022729"/>
    </source>
</evidence>
<dbReference type="EMBL" id="FMUX01000001">
    <property type="protein sequence ID" value="SCX81227.1"/>
    <property type="molecule type" value="Genomic_DNA"/>
</dbReference>
<dbReference type="AlphaFoldDB" id="A0A1G5ATH9"/>